<feature type="region of interest" description="Disordered" evidence="1">
    <location>
        <begin position="22"/>
        <end position="42"/>
    </location>
</feature>
<dbReference type="AlphaFoldDB" id="A0A239GCZ4"/>
<accession>A0A239GCZ4</accession>
<name>A0A239GCZ4_9ACTN</name>
<evidence type="ECO:0000259" key="2">
    <source>
        <dbReference type="Pfam" id="PF21814"/>
    </source>
</evidence>
<organism evidence="3 4">
    <name type="scientific">Asanoa hainanensis</name>
    <dbReference type="NCBI Taxonomy" id="560556"/>
    <lineage>
        <taxon>Bacteria</taxon>
        <taxon>Bacillati</taxon>
        <taxon>Actinomycetota</taxon>
        <taxon>Actinomycetes</taxon>
        <taxon>Micromonosporales</taxon>
        <taxon>Micromonosporaceae</taxon>
        <taxon>Asanoa</taxon>
    </lineage>
</organism>
<dbReference type="EMBL" id="FZPH01000001">
    <property type="protein sequence ID" value="SNS65924.1"/>
    <property type="molecule type" value="Genomic_DNA"/>
</dbReference>
<dbReference type="InterPro" id="IPR049250">
    <property type="entry name" value="DUF6883"/>
</dbReference>
<dbReference type="Proteomes" id="UP000198362">
    <property type="component" value="Unassembled WGS sequence"/>
</dbReference>
<protein>
    <recommendedName>
        <fullName evidence="2">DUF6883 domain-containing protein</fullName>
    </recommendedName>
</protein>
<evidence type="ECO:0000313" key="3">
    <source>
        <dbReference type="EMBL" id="SNS65924.1"/>
    </source>
</evidence>
<keyword evidence="4" id="KW-1185">Reference proteome</keyword>
<feature type="domain" description="DUF6883" evidence="2">
    <location>
        <begin position="46"/>
        <end position="137"/>
    </location>
</feature>
<evidence type="ECO:0000313" key="4">
    <source>
        <dbReference type="Proteomes" id="UP000198362"/>
    </source>
</evidence>
<proteinExistence type="predicted"/>
<gene>
    <name evidence="3" type="ORF">SAMN05421812_101294</name>
</gene>
<evidence type="ECO:0000256" key="1">
    <source>
        <dbReference type="SAM" id="MobiDB-lite"/>
    </source>
</evidence>
<reference evidence="3 4" key="1">
    <citation type="submission" date="2017-06" db="EMBL/GenBank/DDBJ databases">
        <authorList>
            <person name="Kim H.J."/>
            <person name="Triplett B.A."/>
        </authorList>
    </citation>
    <scope>NUCLEOTIDE SEQUENCE [LARGE SCALE GENOMIC DNA]</scope>
    <source>
        <strain evidence="3 4">CGMCC 4.5593</strain>
    </source>
</reference>
<dbReference type="Pfam" id="PF21814">
    <property type="entry name" value="DUF6883"/>
    <property type="match status" value="1"/>
</dbReference>
<sequence>MVAGRSGGGRLIRAALRFLRKARKRPGRAAEPRRSPATLPPSPATVRKFSDYIFKPGATHGKDKVFRSYGYDRTHSEQLAAEYTRQGTVRYQAGDYTLGREDHHGQRVTIPIDIVGQGPAVGRSTTVKSGWMVRPDGALTLNTPFTGFVR</sequence>